<reference evidence="1" key="1">
    <citation type="journal article" date="2020" name="bioRxiv">
        <title>Comparative genomics of Chlamydomonas.</title>
        <authorList>
            <person name="Craig R.J."/>
            <person name="Hasan A.R."/>
            <person name="Ness R.W."/>
            <person name="Keightley P.D."/>
        </authorList>
    </citation>
    <scope>NUCLEOTIDE SEQUENCE</scope>
    <source>
        <strain evidence="1">CCAP 11/173</strain>
    </source>
</reference>
<evidence type="ECO:0000313" key="2">
    <source>
        <dbReference type="Proteomes" id="UP000613740"/>
    </source>
</evidence>
<dbReference type="Proteomes" id="UP000613740">
    <property type="component" value="Unassembled WGS sequence"/>
</dbReference>
<accession>A0A835WGI1</accession>
<name>A0A835WGI1_9CHLO</name>
<gene>
    <name evidence="1" type="ORF">HYH02_008384</name>
</gene>
<keyword evidence="2" id="KW-1185">Reference proteome</keyword>
<dbReference type="EMBL" id="JAEHOD010000025">
    <property type="protein sequence ID" value="KAG2446824.1"/>
    <property type="molecule type" value="Genomic_DNA"/>
</dbReference>
<sequence length="115" mass="12046">MAGTGLGMVERAEKVRAPEARDWEVLATVAMVGWAMEAAGRGEPAMVGQGWAVEWAGSGTAVQVKVGSAAEATVVWGLVVRDWGEAEMVEQARAVPVRVGRAKGALETVEKEEPG</sequence>
<protein>
    <submittedName>
        <fullName evidence="1">Uncharacterized protein</fullName>
    </submittedName>
</protein>
<comment type="caution">
    <text evidence="1">The sequence shown here is derived from an EMBL/GenBank/DDBJ whole genome shotgun (WGS) entry which is preliminary data.</text>
</comment>
<proteinExistence type="predicted"/>
<dbReference type="AlphaFoldDB" id="A0A835WGI1"/>
<organism evidence="1 2">
    <name type="scientific">Chlamydomonas schloesseri</name>
    <dbReference type="NCBI Taxonomy" id="2026947"/>
    <lineage>
        <taxon>Eukaryota</taxon>
        <taxon>Viridiplantae</taxon>
        <taxon>Chlorophyta</taxon>
        <taxon>core chlorophytes</taxon>
        <taxon>Chlorophyceae</taxon>
        <taxon>CS clade</taxon>
        <taxon>Chlamydomonadales</taxon>
        <taxon>Chlamydomonadaceae</taxon>
        <taxon>Chlamydomonas</taxon>
    </lineage>
</organism>
<evidence type="ECO:0000313" key="1">
    <source>
        <dbReference type="EMBL" id="KAG2446824.1"/>
    </source>
</evidence>